<gene>
    <name evidence="1" type="ORF">Q3M24_15180</name>
</gene>
<organism evidence="1">
    <name type="scientific">Candidatus Electrothrix aestuarii</name>
    <dbReference type="NCBI Taxonomy" id="3062594"/>
    <lineage>
        <taxon>Bacteria</taxon>
        <taxon>Pseudomonadati</taxon>
        <taxon>Thermodesulfobacteriota</taxon>
        <taxon>Desulfobulbia</taxon>
        <taxon>Desulfobulbales</taxon>
        <taxon>Desulfobulbaceae</taxon>
        <taxon>Candidatus Electrothrix</taxon>
    </lineage>
</organism>
<name>A0AAU8LQY9_9BACT</name>
<sequence length="67" mass="8018">MFKKIFRFLFRSHKTPPSPEETLLLRICHGDKDRMERLISYEVDKNSGLSRHEAVRNAVYALQRDNR</sequence>
<protein>
    <submittedName>
        <fullName evidence="1">Uncharacterized protein</fullName>
    </submittedName>
</protein>
<dbReference type="AlphaFoldDB" id="A0AAU8LQY9"/>
<reference evidence="1" key="1">
    <citation type="journal article" date="2024" name="Syst. Appl. Microbiol.">
        <title>First single-strain enrichments of Electrothrix cable bacteria, description of E. aestuarii sp. nov. and E. rattekaaiensis sp. nov., and proposal of a cable bacteria taxonomy following the rules of the SeqCode.</title>
        <authorList>
            <person name="Plum-Jensen L.E."/>
            <person name="Schramm A."/>
            <person name="Marshall I.P.G."/>
        </authorList>
    </citation>
    <scope>NUCLEOTIDE SEQUENCE</scope>
    <source>
        <strain evidence="1">Rat1</strain>
    </source>
</reference>
<dbReference type="EMBL" id="CP159373">
    <property type="protein sequence ID" value="XCN71642.1"/>
    <property type="molecule type" value="Genomic_DNA"/>
</dbReference>
<evidence type="ECO:0000313" key="1">
    <source>
        <dbReference type="EMBL" id="XCN71642.1"/>
    </source>
</evidence>
<accession>A0AAU8LQY9</accession>
<dbReference type="KEGG" id="eaj:Q3M24_15180"/>
<proteinExistence type="predicted"/>
<reference evidence="1" key="2">
    <citation type="submission" date="2024-06" db="EMBL/GenBank/DDBJ databases">
        <authorList>
            <person name="Plum-Jensen L.E."/>
            <person name="Schramm A."/>
            <person name="Marshall I.P.G."/>
        </authorList>
    </citation>
    <scope>NUCLEOTIDE SEQUENCE</scope>
    <source>
        <strain evidence="1">Rat1</strain>
    </source>
</reference>